<name>A0A837IBB3_9BACT</name>
<evidence type="ECO:0000313" key="1">
    <source>
        <dbReference type="EMBL" id="KKT36675.1"/>
    </source>
</evidence>
<comment type="caution">
    <text evidence="1">The sequence shown here is derived from an EMBL/GenBank/DDBJ whole genome shotgun (WGS) entry which is preliminary data.</text>
</comment>
<sequence>MACQTAEILYPDTAFGVATAQSRADKRGSDDPFCRLPGVVAYETTSSEACKYIVMFCNQFFLPKKNLRLS</sequence>
<protein>
    <submittedName>
        <fullName evidence="1">Uncharacterized protein</fullName>
    </submittedName>
</protein>
<dbReference type="AlphaFoldDB" id="A0A837IBB3"/>
<dbReference type="EMBL" id="LCHP01000004">
    <property type="protein sequence ID" value="KKT36675.1"/>
    <property type="molecule type" value="Genomic_DNA"/>
</dbReference>
<accession>A0A837IBB3</accession>
<evidence type="ECO:0000313" key="2">
    <source>
        <dbReference type="Proteomes" id="UP000033815"/>
    </source>
</evidence>
<reference evidence="1 2" key="1">
    <citation type="journal article" date="2015" name="Nature">
        <title>rRNA introns, odd ribosomes, and small enigmatic genomes across a large radiation of phyla.</title>
        <authorList>
            <person name="Brown C.T."/>
            <person name="Hug L.A."/>
            <person name="Thomas B.C."/>
            <person name="Sharon I."/>
            <person name="Castelle C.J."/>
            <person name="Singh A."/>
            <person name="Wilkins M.J."/>
            <person name="Williams K.H."/>
            <person name="Banfield J.F."/>
        </authorList>
    </citation>
    <scope>NUCLEOTIDE SEQUENCE [LARGE SCALE GENOMIC DNA]</scope>
</reference>
<proteinExistence type="predicted"/>
<gene>
    <name evidence="1" type="ORF">UW25_C0004G0003</name>
</gene>
<dbReference type="Proteomes" id="UP000033815">
    <property type="component" value="Unassembled WGS sequence"/>
</dbReference>
<organism evidence="1 2">
    <name type="scientific">Candidatus Nomurabacteria bacterium GW2011_GWB1_44_12</name>
    <dbReference type="NCBI Taxonomy" id="1618748"/>
    <lineage>
        <taxon>Bacteria</taxon>
        <taxon>Candidatus Nomuraibacteriota</taxon>
    </lineage>
</organism>